<evidence type="ECO:0000313" key="2">
    <source>
        <dbReference type="EMBL" id="RBQ21608.1"/>
    </source>
</evidence>
<name>A0A366M5R8_9ACTN</name>
<feature type="compositionally biased region" description="Basic and acidic residues" evidence="1">
    <location>
        <begin position="38"/>
        <end position="47"/>
    </location>
</feature>
<dbReference type="EMBL" id="QMEY01000001">
    <property type="protein sequence ID" value="RBQ21608.1"/>
    <property type="molecule type" value="Genomic_DNA"/>
</dbReference>
<dbReference type="AlphaFoldDB" id="A0A366M5R8"/>
<keyword evidence="3" id="KW-1185">Reference proteome</keyword>
<accession>A0A366M5R8</accession>
<proteinExistence type="predicted"/>
<reference evidence="2 3" key="1">
    <citation type="submission" date="2018-06" db="EMBL/GenBank/DDBJ databases">
        <title>Sphaerisporangium craniellae sp. nov., isolated from a marine sponge in the South China Sea.</title>
        <authorList>
            <person name="Li L."/>
        </authorList>
    </citation>
    <scope>NUCLEOTIDE SEQUENCE [LARGE SCALE GENOMIC DNA]</scope>
    <source>
        <strain evidence="2 3">LHW63015</strain>
    </source>
</reference>
<dbReference type="RefSeq" id="WP_113978390.1">
    <property type="nucleotide sequence ID" value="NZ_QMEY01000001.1"/>
</dbReference>
<dbReference type="OrthoDB" id="9984505at2"/>
<organism evidence="2 3">
    <name type="scientific">Spongiactinospora rosea</name>
    <dbReference type="NCBI Taxonomy" id="2248750"/>
    <lineage>
        <taxon>Bacteria</taxon>
        <taxon>Bacillati</taxon>
        <taxon>Actinomycetota</taxon>
        <taxon>Actinomycetes</taxon>
        <taxon>Streptosporangiales</taxon>
        <taxon>Streptosporangiaceae</taxon>
        <taxon>Spongiactinospora</taxon>
    </lineage>
</organism>
<gene>
    <name evidence="2" type="ORF">DP939_02545</name>
</gene>
<dbReference type="Proteomes" id="UP000253303">
    <property type="component" value="Unassembled WGS sequence"/>
</dbReference>
<comment type="caution">
    <text evidence="2">The sequence shown here is derived from an EMBL/GenBank/DDBJ whole genome shotgun (WGS) entry which is preliminary data.</text>
</comment>
<evidence type="ECO:0000256" key="1">
    <source>
        <dbReference type="SAM" id="MobiDB-lite"/>
    </source>
</evidence>
<evidence type="ECO:0000313" key="3">
    <source>
        <dbReference type="Proteomes" id="UP000253303"/>
    </source>
</evidence>
<sequence>MRYVFPTCVAVVHWEGGRVHLLRDQPWDADDPFVKARPDLFAEHPQDPQRTAPPVERATQAPGERRQTRRQTRKDGPAGE</sequence>
<feature type="region of interest" description="Disordered" evidence="1">
    <location>
        <begin position="38"/>
        <end position="80"/>
    </location>
</feature>
<protein>
    <submittedName>
        <fullName evidence="2">Uncharacterized protein</fullName>
    </submittedName>
</protein>